<dbReference type="PATRIC" id="fig|322095.3.peg.1622"/>
<name>A0A134B3Y8_9PORP</name>
<dbReference type="EMBL" id="LSDK01000115">
    <property type="protein sequence ID" value="KXB74654.1"/>
    <property type="molecule type" value="Genomic_DNA"/>
</dbReference>
<proteinExistence type="predicted"/>
<sequence>MGWDVVQLGLKHDLPIDDPQATAQVLARRMGCDVQVGYYKDCEYDEAEQRVYSIPSAFVPLGTPHRGGSSALSLRLIIANYWVEEVRRRIALYDSSKIEFEEEWMKPCLLEGLDPFELYTLEDDEGGRKIDIRIFREAVDLDLYASDRWCAWARHFESTDEEHWSQLQEYRMQVYERAKVFGCEQVLYFADQGPTELIYNDMDKGAEELLAYVRDRRYLDDKSPEDQEVWRRDGLHIQYADYFKGNIPWREGVWIEVVFDDFSDLKEAECPTS</sequence>
<accession>A0A134B3Y8</accession>
<comment type="caution">
    <text evidence="1">The sequence shown here is derived from an EMBL/GenBank/DDBJ whole genome shotgun (WGS) entry which is preliminary data.</text>
</comment>
<evidence type="ECO:0000313" key="1">
    <source>
        <dbReference type="EMBL" id="KXB74654.1"/>
    </source>
</evidence>
<gene>
    <name evidence="1" type="ORF">HMPREF3185_01647</name>
</gene>
<protein>
    <submittedName>
        <fullName evidence="1">Uncharacterized protein</fullName>
    </submittedName>
</protein>
<evidence type="ECO:0000313" key="2">
    <source>
        <dbReference type="Proteomes" id="UP000070224"/>
    </source>
</evidence>
<dbReference type="AlphaFoldDB" id="A0A134B3Y8"/>
<dbReference type="Proteomes" id="UP000070224">
    <property type="component" value="Unassembled WGS sequence"/>
</dbReference>
<dbReference type="RefSeq" id="WP_060935780.1">
    <property type="nucleotide sequence ID" value="NZ_KQ960459.1"/>
</dbReference>
<keyword evidence="2" id="KW-1185">Reference proteome</keyword>
<organism evidence="1 2">
    <name type="scientific">Porphyromonas somerae</name>
    <dbReference type="NCBI Taxonomy" id="322095"/>
    <lineage>
        <taxon>Bacteria</taxon>
        <taxon>Pseudomonadati</taxon>
        <taxon>Bacteroidota</taxon>
        <taxon>Bacteroidia</taxon>
        <taxon>Bacteroidales</taxon>
        <taxon>Porphyromonadaceae</taxon>
        <taxon>Porphyromonas</taxon>
    </lineage>
</organism>
<reference evidence="2" key="1">
    <citation type="submission" date="2016-01" db="EMBL/GenBank/DDBJ databases">
        <authorList>
            <person name="Mitreva M."/>
            <person name="Pepin K.H."/>
            <person name="Mihindukulasuriya K.A."/>
            <person name="Fulton R."/>
            <person name="Fronick C."/>
            <person name="O'Laughlin M."/>
            <person name="Miner T."/>
            <person name="Herter B."/>
            <person name="Rosa B.A."/>
            <person name="Cordes M."/>
            <person name="Tomlinson C."/>
            <person name="Wollam A."/>
            <person name="Palsikar V.B."/>
            <person name="Mardis E.R."/>
            <person name="Wilson R.K."/>
        </authorList>
    </citation>
    <scope>NUCLEOTIDE SEQUENCE [LARGE SCALE GENOMIC DNA]</scope>
    <source>
        <strain evidence="2">KA00683</strain>
    </source>
</reference>